<evidence type="ECO:0000256" key="8">
    <source>
        <dbReference type="SAM" id="Phobius"/>
    </source>
</evidence>
<accession>A0A0G0ASY1</accession>
<evidence type="ECO:0000256" key="3">
    <source>
        <dbReference type="ARBA" id="ARBA00022676"/>
    </source>
</evidence>
<evidence type="ECO:0000256" key="7">
    <source>
        <dbReference type="ARBA" id="ARBA00023136"/>
    </source>
</evidence>
<dbReference type="GO" id="GO:0009103">
    <property type="term" value="P:lipopolysaccharide biosynthetic process"/>
    <property type="evidence" value="ECO:0007669"/>
    <property type="project" value="UniProtKB-ARBA"/>
</dbReference>
<comment type="caution">
    <text evidence="10">The sequence shown here is derived from an EMBL/GenBank/DDBJ whole genome shotgun (WGS) entry which is preliminary data.</text>
</comment>
<evidence type="ECO:0000256" key="2">
    <source>
        <dbReference type="ARBA" id="ARBA00022475"/>
    </source>
</evidence>
<dbReference type="PANTHER" id="PTHR33908">
    <property type="entry name" value="MANNOSYLTRANSFERASE YKCB-RELATED"/>
    <property type="match status" value="1"/>
</dbReference>
<dbReference type="STRING" id="1618434.UR52_C0001G0099"/>
<feature type="transmembrane region" description="Helical" evidence="8">
    <location>
        <begin position="302"/>
        <end position="325"/>
    </location>
</feature>
<reference evidence="10 11" key="1">
    <citation type="journal article" date="2015" name="Nature">
        <title>rRNA introns, odd ribosomes, and small enigmatic genomes across a large radiation of phyla.</title>
        <authorList>
            <person name="Brown C.T."/>
            <person name="Hug L.A."/>
            <person name="Thomas B.C."/>
            <person name="Sharon I."/>
            <person name="Castelle C.J."/>
            <person name="Singh A."/>
            <person name="Wilkins M.J."/>
            <person name="Williams K.H."/>
            <person name="Banfield J.F."/>
        </authorList>
    </citation>
    <scope>NUCLEOTIDE SEQUENCE [LARGE SCALE GENOMIC DNA]</scope>
</reference>
<feature type="transmembrane region" description="Helical" evidence="8">
    <location>
        <begin position="137"/>
        <end position="155"/>
    </location>
</feature>
<feature type="transmembrane region" description="Helical" evidence="8">
    <location>
        <begin position="355"/>
        <end position="377"/>
    </location>
</feature>
<comment type="subcellular location">
    <subcellularLocation>
        <location evidence="1">Cell membrane</location>
        <topology evidence="1">Multi-pass membrane protein</topology>
    </subcellularLocation>
</comment>
<keyword evidence="4" id="KW-0808">Transferase</keyword>
<feature type="transmembrane region" description="Helical" evidence="8">
    <location>
        <begin position="162"/>
        <end position="179"/>
    </location>
</feature>
<evidence type="ECO:0000313" key="11">
    <source>
        <dbReference type="Proteomes" id="UP000034176"/>
    </source>
</evidence>
<feature type="transmembrane region" description="Helical" evidence="8">
    <location>
        <begin position="115"/>
        <end position="131"/>
    </location>
</feature>
<keyword evidence="3" id="KW-0328">Glycosyltransferase</keyword>
<gene>
    <name evidence="10" type="ORF">UR52_C0001G0099</name>
</gene>
<proteinExistence type="predicted"/>
<evidence type="ECO:0000256" key="5">
    <source>
        <dbReference type="ARBA" id="ARBA00022692"/>
    </source>
</evidence>
<keyword evidence="5 8" id="KW-0812">Transmembrane</keyword>
<feature type="domain" description="Glycosyltransferase RgtA/B/C/D-like" evidence="9">
    <location>
        <begin position="67"/>
        <end position="222"/>
    </location>
</feature>
<dbReference type="InterPro" id="IPR050297">
    <property type="entry name" value="LipidA_mod_glycosyltrf_83"/>
</dbReference>
<feature type="transmembrane region" description="Helical" evidence="8">
    <location>
        <begin position="332"/>
        <end position="349"/>
    </location>
</feature>
<dbReference type="AlphaFoldDB" id="A0A0G0ASY1"/>
<dbReference type="PATRIC" id="fig|1618434.3.peg.100"/>
<protein>
    <recommendedName>
        <fullName evidence="9">Glycosyltransferase RgtA/B/C/D-like domain-containing protein</fullName>
    </recommendedName>
</protein>
<name>A0A0G0ASY1_9BACT</name>
<evidence type="ECO:0000256" key="6">
    <source>
        <dbReference type="ARBA" id="ARBA00022989"/>
    </source>
</evidence>
<dbReference type="InterPro" id="IPR038731">
    <property type="entry name" value="RgtA/B/C-like"/>
</dbReference>
<feature type="transmembrane region" description="Helical" evidence="8">
    <location>
        <begin position="207"/>
        <end position="227"/>
    </location>
</feature>
<feature type="transmembrane region" description="Helical" evidence="8">
    <location>
        <begin position="185"/>
        <end position="200"/>
    </location>
</feature>
<dbReference type="EMBL" id="LBPN01000001">
    <property type="protein sequence ID" value="KKP60019.1"/>
    <property type="molecule type" value="Genomic_DNA"/>
</dbReference>
<dbReference type="Pfam" id="PF13231">
    <property type="entry name" value="PMT_2"/>
    <property type="match status" value="1"/>
</dbReference>
<evidence type="ECO:0000259" key="9">
    <source>
        <dbReference type="Pfam" id="PF13231"/>
    </source>
</evidence>
<feature type="transmembrane region" description="Helical" evidence="8">
    <location>
        <begin position="384"/>
        <end position="403"/>
    </location>
</feature>
<sequence length="537" mass="62651">MFKAKIIIILLLILAAFLRIYNLANNPPAAYGDETSFAWNAWNILKTGTDEYGTPIPLQFRAFDDYKAPIPVYLLVPVIKFLGLNTFAIRLPVAIVSVFTILIMFLLVKELLGEKIGLIAAFLLTISPWHMHLSRGYFESTLALFFLILGIYFFILSKKRAIYLFLACMSFALTLYTYFTPRIMLIIFIPFLLFWGRIWLSQIKKKVLFCLICLFIILIPLIYASFFEKGLSRINKLTTLRSEQITRSVNQDIFPYLYEKNIYIHKVFHNKYFYWIKEISTSYLEHFSINFWYLTGDNSLRYFLGNMGMFYLLELPFLILGIYFLFRNFRHVFYLLLGWLLIAPIPASISGRPFAVRSLSMLPAGLTFSAAGIYFFLKLVKQITNLKILLAFLFMCSFVYYFVRYHVEYPVYAATWWGWENKAAIDLATKEADNYDQIFISSFYSGTDLAFGFYNAVDPSEYRKIKSNPIILADNRKFFKFGKFYIGSFDINDNNRLNSGIIPSRSLYIARPEEIPSAEVIRAPDDGRILFYVYRTN</sequence>
<dbReference type="PANTHER" id="PTHR33908:SF11">
    <property type="entry name" value="MEMBRANE PROTEIN"/>
    <property type="match status" value="1"/>
</dbReference>
<dbReference type="GO" id="GO:0005886">
    <property type="term" value="C:plasma membrane"/>
    <property type="evidence" value="ECO:0007669"/>
    <property type="project" value="UniProtKB-SubCell"/>
</dbReference>
<evidence type="ECO:0000313" key="10">
    <source>
        <dbReference type="EMBL" id="KKP60019.1"/>
    </source>
</evidence>
<dbReference type="Proteomes" id="UP000034176">
    <property type="component" value="Unassembled WGS sequence"/>
</dbReference>
<organism evidence="10 11">
    <name type="scientific">Candidatus Gottesmanbacteria bacterium GW2011_GWA1_34_13</name>
    <dbReference type="NCBI Taxonomy" id="1618434"/>
    <lineage>
        <taxon>Bacteria</taxon>
        <taxon>Candidatus Gottesmaniibacteriota</taxon>
    </lineage>
</organism>
<dbReference type="GO" id="GO:0016763">
    <property type="term" value="F:pentosyltransferase activity"/>
    <property type="evidence" value="ECO:0007669"/>
    <property type="project" value="TreeGrafter"/>
</dbReference>
<feature type="transmembrane region" description="Helical" evidence="8">
    <location>
        <begin position="87"/>
        <end position="108"/>
    </location>
</feature>
<keyword evidence="7 8" id="KW-0472">Membrane</keyword>
<evidence type="ECO:0000256" key="1">
    <source>
        <dbReference type="ARBA" id="ARBA00004651"/>
    </source>
</evidence>
<keyword evidence="2" id="KW-1003">Cell membrane</keyword>
<keyword evidence="6 8" id="KW-1133">Transmembrane helix</keyword>
<evidence type="ECO:0000256" key="4">
    <source>
        <dbReference type="ARBA" id="ARBA00022679"/>
    </source>
</evidence>